<protein>
    <submittedName>
        <fullName evidence="7">Protein arginine n-methyltransferase prmt1</fullName>
    </submittedName>
</protein>
<dbReference type="SUPFAM" id="SSF53335">
    <property type="entry name" value="S-adenosyl-L-methionine-dependent methyltransferases"/>
    <property type="match status" value="1"/>
</dbReference>
<dbReference type="GO" id="GO:0035242">
    <property type="term" value="F:protein-arginine omega-N asymmetric methyltransferase activity"/>
    <property type="evidence" value="ECO:0007669"/>
    <property type="project" value="TreeGrafter"/>
</dbReference>
<reference evidence="7" key="1">
    <citation type="journal article" date="2018" name="J. Proteomics">
        <title>Exploring the molecular complexity of Triatoma dimidiata sialome.</title>
        <authorList>
            <person name="Santiago P.B."/>
            <person name="de Araujo C.N."/>
            <person name="Charneau S."/>
            <person name="Bastos I.M.D."/>
            <person name="Assumpcao T.C.F."/>
            <person name="Queiroz R.M.L."/>
            <person name="Praca Y.R."/>
            <person name="Cordeiro T.M."/>
            <person name="Garcia C.H.S."/>
            <person name="da Silva I.G."/>
            <person name="Raiol T."/>
            <person name="Motta F.N."/>
            <person name="de Araujo Oliveira J.V."/>
            <person name="de Sousa M.V."/>
            <person name="Ribeiro J.M.C."/>
            <person name="de Santana J.M."/>
        </authorList>
    </citation>
    <scope>NUCLEOTIDE SEQUENCE</scope>
    <source>
        <strain evidence="7">Santander</strain>
        <tissue evidence="7">Salivary glands</tissue>
    </source>
</reference>
<evidence type="ECO:0000259" key="6">
    <source>
        <dbReference type="Pfam" id="PF22528"/>
    </source>
</evidence>
<dbReference type="AlphaFoldDB" id="A0A0V0G9T3"/>
<evidence type="ECO:0000259" key="5">
    <source>
        <dbReference type="Pfam" id="PF02475"/>
    </source>
</evidence>
<dbReference type="PROSITE" id="PS51678">
    <property type="entry name" value="SAM_MT_PRMT"/>
    <property type="match status" value="1"/>
</dbReference>
<dbReference type="FunFam" id="3.40.50.150:FF:000016">
    <property type="entry name" value="Protein arginine N-methyltransferase 6"/>
    <property type="match status" value="1"/>
</dbReference>
<dbReference type="GO" id="GO:0032259">
    <property type="term" value="P:methylation"/>
    <property type="evidence" value="ECO:0007669"/>
    <property type="project" value="UniProtKB-KW"/>
</dbReference>
<dbReference type="PANTHER" id="PTHR11006">
    <property type="entry name" value="PROTEIN ARGININE N-METHYLTRANSFERASE"/>
    <property type="match status" value="1"/>
</dbReference>
<sequence length="347" mass="39000">MEDPELNAYFDAYGDLSVHKTMLTDKVRIDAYYEAIFRNRDRIKDKIVMDVGAGTGILSIFCAKAGAKKVYAVEACHKLIPLLQDVVKANAVENIVEVIYGEVETIEVQDNVDVLVSEWMGHYLLHESMIESLINARRFLSSNSLILPHKATIYVALCDLPQLTSQWTEVRQVNLEAVTGVYRKAATCFPHLEHISYEALMSLPKPFCAFDLETVSPEAIESNVMRTVMVTNKTGTVEGICIWWDVEFPSNIVLSTSPFSMETHWKQTVILFPKPLLVTCGIPIAIELTITKTNQRVFTLSLMVHDAEGEVHDIPCSCYMDKCQVANAYFMKTSVQIKEEPPSPPSE</sequence>
<evidence type="ECO:0000313" key="7">
    <source>
        <dbReference type="EMBL" id="JAP04669.1"/>
    </source>
</evidence>
<dbReference type="CDD" id="cd02440">
    <property type="entry name" value="AdoMet_MTases"/>
    <property type="match status" value="1"/>
</dbReference>
<evidence type="ECO:0000256" key="4">
    <source>
        <dbReference type="PROSITE-ProRule" id="PRU01015"/>
    </source>
</evidence>
<dbReference type="Gene3D" id="3.40.50.150">
    <property type="entry name" value="Vaccinia Virus protein VP39"/>
    <property type="match status" value="1"/>
</dbReference>
<dbReference type="Gene3D" id="2.70.160.11">
    <property type="entry name" value="Hnrnp arginine n-methyltransferase1"/>
    <property type="match status" value="1"/>
</dbReference>
<dbReference type="InterPro" id="IPR029063">
    <property type="entry name" value="SAM-dependent_MTases_sf"/>
</dbReference>
<proteinExistence type="predicted"/>
<dbReference type="EMBL" id="GECL01001455">
    <property type="protein sequence ID" value="JAP04669.1"/>
    <property type="molecule type" value="Transcribed_RNA"/>
</dbReference>
<evidence type="ECO:0000256" key="1">
    <source>
        <dbReference type="ARBA" id="ARBA00022603"/>
    </source>
</evidence>
<keyword evidence="2 4" id="KW-0808">Transferase</keyword>
<dbReference type="InterPro" id="IPR056743">
    <property type="entry name" value="TRM5-TYW2-like_MTfase"/>
</dbReference>
<dbReference type="GO" id="GO:0005634">
    <property type="term" value="C:nucleus"/>
    <property type="evidence" value="ECO:0007669"/>
    <property type="project" value="TreeGrafter"/>
</dbReference>
<keyword evidence="3 4" id="KW-0949">S-adenosyl-L-methionine</keyword>
<organism evidence="7">
    <name type="scientific">Triatoma dimidiata</name>
    <name type="common">Kissing bug</name>
    <name type="synonym">Meccus dimidiatus</name>
    <dbReference type="NCBI Taxonomy" id="72491"/>
    <lineage>
        <taxon>Eukaryota</taxon>
        <taxon>Metazoa</taxon>
        <taxon>Ecdysozoa</taxon>
        <taxon>Arthropoda</taxon>
        <taxon>Hexapoda</taxon>
        <taxon>Insecta</taxon>
        <taxon>Pterygota</taxon>
        <taxon>Neoptera</taxon>
        <taxon>Paraneoptera</taxon>
        <taxon>Hemiptera</taxon>
        <taxon>Heteroptera</taxon>
        <taxon>Panheteroptera</taxon>
        <taxon>Cimicomorpha</taxon>
        <taxon>Reduviidae</taxon>
        <taxon>Triatominae</taxon>
        <taxon>Triatoma</taxon>
    </lineage>
</organism>
<evidence type="ECO:0000256" key="3">
    <source>
        <dbReference type="ARBA" id="ARBA00022691"/>
    </source>
</evidence>
<accession>A0A0V0G9T3</accession>
<dbReference type="InterPro" id="IPR025799">
    <property type="entry name" value="Arg_MeTrfase"/>
</dbReference>
<dbReference type="Pfam" id="PF02475">
    <property type="entry name" value="TRM5-TYW2_MTfase"/>
    <property type="match status" value="1"/>
</dbReference>
<feature type="domain" description="Protein arginine N-methyltransferase" evidence="6">
    <location>
        <begin position="149"/>
        <end position="297"/>
    </location>
</feature>
<dbReference type="InterPro" id="IPR055135">
    <property type="entry name" value="PRMT_dom"/>
</dbReference>
<name>A0A0V0G9T3_TRIDM</name>
<keyword evidence="1 4" id="KW-0489">Methyltransferase</keyword>
<dbReference type="PANTHER" id="PTHR11006:SF122">
    <property type="entry name" value="ARGININE METHYLTRANSFERASE 8"/>
    <property type="match status" value="1"/>
</dbReference>
<evidence type="ECO:0000256" key="2">
    <source>
        <dbReference type="ARBA" id="ARBA00022679"/>
    </source>
</evidence>
<dbReference type="GO" id="GO:0035241">
    <property type="term" value="F:protein-arginine omega-N monomethyltransferase activity"/>
    <property type="evidence" value="ECO:0007669"/>
    <property type="project" value="TreeGrafter"/>
</dbReference>
<dbReference type="Pfam" id="PF22528">
    <property type="entry name" value="PRMT_C"/>
    <property type="match status" value="1"/>
</dbReference>
<feature type="domain" description="TRM5/TYW2-like methyltransferase" evidence="5">
    <location>
        <begin position="45"/>
        <end position="121"/>
    </location>
</feature>
<dbReference type="GO" id="GO:0042054">
    <property type="term" value="F:histone methyltransferase activity"/>
    <property type="evidence" value="ECO:0007669"/>
    <property type="project" value="TreeGrafter"/>
</dbReference>